<gene>
    <name evidence="1" type="ORF">JWG45_21380</name>
</gene>
<evidence type="ECO:0000313" key="2">
    <source>
        <dbReference type="Proteomes" id="UP000724686"/>
    </source>
</evidence>
<dbReference type="EMBL" id="JAFFPU010000080">
    <property type="protein sequence ID" value="MBM9579705.1"/>
    <property type="molecule type" value="Genomic_DNA"/>
</dbReference>
<reference evidence="1 2" key="1">
    <citation type="submission" date="2021-02" db="EMBL/GenBank/DDBJ databases">
        <title>Leptospira ainlahdjerensis sp. nov., Leptospira ainazelensis sp. nov., Leptospira abararensis sp. nov. and Leptospira chreensis sp. nov., four new species isolated from water sources in Algeria.</title>
        <authorList>
            <person name="Amara Korba A."/>
            <person name="Kainiu M."/>
            <person name="Vincent A.T."/>
            <person name="Mariet J.-F."/>
            <person name="Veyrier F.J."/>
            <person name="Goarant C."/>
            <person name="Picardeau M."/>
        </authorList>
    </citation>
    <scope>NUCLEOTIDE SEQUENCE [LARGE SCALE GENOMIC DNA]</scope>
    <source>
        <strain evidence="1 2">201903070</strain>
    </source>
</reference>
<sequence length="180" mass="20663">MSTEPAIRERAFFLYAISGSGSSKNSVAKQIRSEYGTKTTAKTIDEWSKEKDNDGLTWEDKRKRLVVKVEKRIEVVAEDRLAEIKSRTKNIVDTLYKLLTDKKAPGLTSFENAVYAFKNLSEYELKLNRMDGDRLHPLTIVNAIFEVLQECEPVAKVIQENWERSLALRIHEKIDSLKGQ</sequence>
<comment type="caution">
    <text evidence="1">The sequence shown here is derived from an EMBL/GenBank/DDBJ whole genome shotgun (WGS) entry which is preliminary data.</text>
</comment>
<dbReference type="RefSeq" id="WP_205281637.1">
    <property type="nucleotide sequence ID" value="NZ_JAFFPU010000080.1"/>
</dbReference>
<evidence type="ECO:0000313" key="1">
    <source>
        <dbReference type="EMBL" id="MBM9579705.1"/>
    </source>
</evidence>
<proteinExistence type="predicted"/>
<protein>
    <recommendedName>
        <fullName evidence="3">Terminase</fullName>
    </recommendedName>
</protein>
<accession>A0ABS2UH52</accession>
<evidence type="ECO:0008006" key="3">
    <source>
        <dbReference type="Google" id="ProtNLM"/>
    </source>
</evidence>
<keyword evidence="2" id="KW-1185">Reference proteome</keyword>
<name>A0ABS2UH52_9LEPT</name>
<organism evidence="1 2">
    <name type="scientific">Leptospira ainlahdjerensis</name>
    <dbReference type="NCBI Taxonomy" id="2810033"/>
    <lineage>
        <taxon>Bacteria</taxon>
        <taxon>Pseudomonadati</taxon>
        <taxon>Spirochaetota</taxon>
        <taxon>Spirochaetia</taxon>
        <taxon>Leptospirales</taxon>
        <taxon>Leptospiraceae</taxon>
        <taxon>Leptospira</taxon>
    </lineage>
</organism>
<dbReference type="Proteomes" id="UP000724686">
    <property type="component" value="Unassembled WGS sequence"/>
</dbReference>